<feature type="domain" description="dUTPase-like" evidence="5">
    <location>
        <begin position="25"/>
        <end position="80"/>
    </location>
</feature>
<protein>
    <recommendedName>
        <fullName evidence="3">dUTP diphosphatase</fullName>
        <ecNumber evidence="3">3.6.1.23</ecNumber>
    </recommendedName>
</protein>
<dbReference type="GO" id="GO:0046081">
    <property type="term" value="P:dUTP catabolic process"/>
    <property type="evidence" value="ECO:0007669"/>
    <property type="project" value="InterPro"/>
</dbReference>
<dbReference type="EMBL" id="NCKU01018581">
    <property type="protein sequence ID" value="RWR98826.1"/>
    <property type="molecule type" value="Genomic_DNA"/>
</dbReference>
<dbReference type="InterPro" id="IPR029054">
    <property type="entry name" value="dUTPase-like"/>
</dbReference>
<evidence type="ECO:0000256" key="1">
    <source>
        <dbReference type="ARBA" id="ARBA00005142"/>
    </source>
</evidence>
<dbReference type="OrthoDB" id="419889at2759"/>
<evidence type="ECO:0000313" key="6">
    <source>
        <dbReference type="EMBL" id="RWR98826.1"/>
    </source>
</evidence>
<dbReference type="PANTHER" id="PTHR11241:SF0">
    <property type="entry name" value="DEOXYURIDINE 5'-TRIPHOSPHATE NUCLEOTIDOHYDROLASE"/>
    <property type="match status" value="1"/>
</dbReference>
<dbReference type="EC" id="3.6.1.23" evidence="3"/>
<dbReference type="GO" id="GO:0004170">
    <property type="term" value="F:dUTP diphosphatase activity"/>
    <property type="evidence" value="ECO:0007669"/>
    <property type="project" value="UniProtKB-EC"/>
</dbReference>
<dbReference type="Proteomes" id="UP000285301">
    <property type="component" value="Unassembled WGS sequence"/>
</dbReference>
<accession>A0A443Q712</accession>
<comment type="similarity">
    <text evidence="2">Belongs to the dUTPase family.</text>
</comment>
<dbReference type="Gene3D" id="2.70.40.10">
    <property type="match status" value="1"/>
</dbReference>
<dbReference type="Pfam" id="PF00692">
    <property type="entry name" value="dUTPase"/>
    <property type="match status" value="1"/>
</dbReference>
<comment type="pathway">
    <text evidence="1">Pyrimidine metabolism; dUMP biosynthesis; dUMP from dCTP (dUTP route): step 2/2.</text>
</comment>
<dbReference type="GO" id="GO:0006226">
    <property type="term" value="P:dUMP biosynthetic process"/>
    <property type="evidence" value="ECO:0007669"/>
    <property type="project" value="InterPro"/>
</dbReference>
<keyword evidence="7" id="KW-1185">Reference proteome</keyword>
<dbReference type="AlphaFoldDB" id="A0A443Q712"/>
<gene>
    <name evidence="6" type="ORF">B4U79_05759</name>
</gene>
<evidence type="ECO:0000256" key="4">
    <source>
        <dbReference type="ARBA" id="ARBA00023080"/>
    </source>
</evidence>
<dbReference type="InterPro" id="IPR036157">
    <property type="entry name" value="dUTPase-like_sf"/>
</dbReference>
<dbReference type="PANTHER" id="PTHR11241">
    <property type="entry name" value="DEOXYURIDINE 5'-TRIPHOSPHATE NUCLEOTIDOHYDROLASE"/>
    <property type="match status" value="1"/>
</dbReference>
<reference evidence="6 7" key="1">
    <citation type="journal article" date="2018" name="Gigascience">
        <title>Genomes of trombidid mites reveal novel predicted allergens and laterally-transferred genes associated with secondary metabolism.</title>
        <authorList>
            <person name="Dong X."/>
            <person name="Chaisiri K."/>
            <person name="Xia D."/>
            <person name="Armstrong S.D."/>
            <person name="Fang Y."/>
            <person name="Donnelly M.J."/>
            <person name="Kadowaki T."/>
            <person name="McGarry J.W."/>
            <person name="Darby A.C."/>
            <person name="Makepeace B.L."/>
        </authorList>
    </citation>
    <scope>NUCLEOTIDE SEQUENCE [LARGE SCALE GENOMIC DNA]</scope>
    <source>
        <strain evidence="6">UoL-WK</strain>
    </source>
</reference>
<comment type="caution">
    <text evidence="6">The sequence shown here is derived from an EMBL/GenBank/DDBJ whole genome shotgun (WGS) entry which is preliminary data.</text>
</comment>
<proteinExistence type="inferred from homology"/>
<organism evidence="6 7">
    <name type="scientific">Dinothrombium tinctorium</name>
    <dbReference type="NCBI Taxonomy" id="1965070"/>
    <lineage>
        <taxon>Eukaryota</taxon>
        <taxon>Metazoa</taxon>
        <taxon>Ecdysozoa</taxon>
        <taxon>Arthropoda</taxon>
        <taxon>Chelicerata</taxon>
        <taxon>Arachnida</taxon>
        <taxon>Acari</taxon>
        <taxon>Acariformes</taxon>
        <taxon>Trombidiformes</taxon>
        <taxon>Prostigmata</taxon>
        <taxon>Anystina</taxon>
        <taxon>Parasitengona</taxon>
        <taxon>Trombidioidea</taxon>
        <taxon>Trombidiidae</taxon>
        <taxon>Dinothrombium</taxon>
    </lineage>
</organism>
<evidence type="ECO:0000313" key="7">
    <source>
        <dbReference type="Proteomes" id="UP000285301"/>
    </source>
</evidence>
<dbReference type="InterPro" id="IPR008181">
    <property type="entry name" value="dUTPase"/>
</dbReference>
<name>A0A443Q712_9ACAR</name>
<dbReference type="GO" id="GO:0000287">
    <property type="term" value="F:magnesium ion binding"/>
    <property type="evidence" value="ECO:0007669"/>
    <property type="project" value="InterPro"/>
</dbReference>
<dbReference type="SUPFAM" id="SSF51283">
    <property type="entry name" value="dUTPase-like"/>
    <property type="match status" value="1"/>
</dbReference>
<feature type="non-terminal residue" evidence="6">
    <location>
        <position position="1"/>
    </location>
</feature>
<evidence type="ECO:0000256" key="2">
    <source>
        <dbReference type="ARBA" id="ARBA00006581"/>
    </source>
</evidence>
<keyword evidence="4" id="KW-0546">Nucleotide metabolism</keyword>
<dbReference type="STRING" id="1965070.A0A443Q712"/>
<evidence type="ECO:0000259" key="5">
    <source>
        <dbReference type="Pfam" id="PF00692"/>
    </source>
</evidence>
<sequence>LSLGKRNFLHLKMSIIFSYKRLSENAKSPIRATPLSAGLDLYSAEDVILGPNSRKRVMTDLRVWLPPGCYGRIAPRSGLS</sequence>
<evidence type="ECO:0000256" key="3">
    <source>
        <dbReference type="ARBA" id="ARBA00012379"/>
    </source>
</evidence>
<feature type="non-terminal residue" evidence="6">
    <location>
        <position position="80"/>
    </location>
</feature>